<gene>
    <name evidence="1" type="ORF">S03H2_40129</name>
</gene>
<reference evidence="1" key="1">
    <citation type="journal article" date="2014" name="Front. Microbiol.">
        <title>High frequency of phylogenetically diverse reductive dehalogenase-homologous genes in deep subseafloor sedimentary metagenomes.</title>
        <authorList>
            <person name="Kawai M."/>
            <person name="Futagami T."/>
            <person name="Toyoda A."/>
            <person name="Takaki Y."/>
            <person name="Nishi S."/>
            <person name="Hori S."/>
            <person name="Arai W."/>
            <person name="Tsubouchi T."/>
            <person name="Morono Y."/>
            <person name="Uchiyama I."/>
            <person name="Ito T."/>
            <person name="Fujiyama A."/>
            <person name="Inagaki F."/>
            <person name="Takami H."/>
        </authorList>
    </citation>
    <scope>NUCLEOTIDE SEQUENCE</scope>
    <source>
        <strain evidence="1">Expedition CK06-06</strain>
    </source>
</reference>
<accession>X1I9A3</accession>
<feature type="non-terminal residue" evidence="1">
    <location>
        <position position="236"/>
    </location>
</feature>
<sequence length="236" mass="27138">MARCDVCGKSVDYGSGFLLDPRQVIASDKYIDFYFDYHKDDPWVKTITRGWVRQTMTESPDPWLVCLSCISMFKCDTELAHKRAEQWWEKHPIGPTAWKLWEQRREIPEEIQKKKLEYLLQQLPIVDENVVLKKWEKVDTRQKIEGITDIGDGFGKISHPISHLVKIRGTAGVIWHASVAGNNRSFSELVEHAKLQKVGGIMSIFALQRWSQGESIDDLSFELLGVPGWGTFTFLA</sequence>
<name>X1I9A3_9ZZZZ</name>
<comment type="caution">
    <text evidence="1">The sequence shown here is derived from an EMBL/GenBank/DDBJ whole genome shotgun (WGS) entry which is preliminary data.</text>
</comment>
<proteinExistence type="predicted"/>
<evidence type="ECO:0000313" key="1">
    <source>
        <dbReference type="EMBL" id="GAH54158.1"/>
    </source>
</evidence>
<organism evidence="1">
    <name type="scientific">marine sediment metagenome</name>
    <dbReference type="NCBI Taxonomy" id="412755"/>
    <lineage>
        <taxon>unclassified sequences</taxon>
        <taxon>metagenomes</taxon>
        <taxon>ecological metagenomes</taxon>
    </lineage>
</organism>
<dbReference type="AlphaFoldDB" id="X1I9A3"/>
<protein>
    <submittedName>
        <fullName evidence="1">Uncharacterized protein</fullName>
    </submittedName>
</protein>
<dbReference type="EMBL" id="BARU01024860">
    <property type="protein sequence ID" value="GAH54158.1"/>
    <property type="molecule type" value="Genomic_DNA"/>
</dbReference>